<feature type="transmembrane region" description="Helical" evidence="9">
    <location>
        <begin position="362"/>
        <end position="381"/>
    </location>
</feature>
<proteinExistence type="inferred from homology"/>
<evidence type="ECO:0000313" key="12">
    <source>
        <dbReference type="Proteomes" id="UP001206128"/>
    </source>
</evidence>
<feature type="domain" description="Major facilitator superfamily (MFS) profile" evidence="10">
    <location>
        <begin position="37"/>
        <end position="542"/>
    </location>
</feature>
<organism evidence="11 12">
    <name type="scientific">Goodfellowiella coeruleoviolacea</name>
    <dbReference type="NCBI Taxonomy" id="334858"/>
    <lineage>
        <taxon>Bacteria</taxon>
        <taxon>Bacillati</taxon>
        <taxon>Actinomycetota</taxon>
        <taxon>Actinomycetes</taxon>
        <taxon>Pseudonocardiales</taxon>
        <taxon>Pseudonocardiaceae</taxon>
        <taxon>Goodfellowiella</taxon>
    </lineage>
</organism>
<dbReference type="Gene3D" id="1.20.1720.10">
    <property type="entry name" value="Multidrug resistance protein D"/>
    <property type="match status" value="1"/>
</dbReference>
<evidence type="ECO:0000256" key="4">
    <source>
        <dbReference type="ARBA" id="ARBA00022475"/>
    </source>
</evidence>
<feature type="transmembrane region" description="Helical" evidence="9">
    <location>
        <begin position="196"/>
        <end position="217"/>
    </location>
</feature>
<dbReference type="InterPro" id="IPR020846">
    <property type="entry name" value="MFS_dom"/>
</dbReference>
<dbReference type="PANTHER" id="PTHR23501">
    <property type="entry name" value="MAJOR FACILITATOR SUPERFAMILY"/>
    <property type="match status" value="1"/>
</dbReference>
<accession>A0AAE3GC37</accession>
<evidence type="ECO:0000256" key="5">
    <source>
        <dbReference type="ARBA" id="ARBA00022692"/>
    </source>
</evidence>
<comment type="subcellular location">
    <subcellularLocation>
        <location evidence="1">Cell membrane</location>
        <topology evidence="1">Multi-pass membrane protein</topology>
    </subcellularLocation>
</comment>
<keyword evidence="6 9" id="KW-1133">Transmembrane helix</keyword>
<reference evidence="11" key="1">
    <citation type="submission" date="2022-06" db="EMBL/GenBank/DDBJ databases">
        <title>Genomic Encyclopedia of Archaeal and Bacterial Type Strains, Phase II (KMG-II): from individual species to whole genera.</title>
        <authorList>
            <person name="Goeker M."/>
        </authorList>
    </citation>
    <scope>NUCLEOTIDE SEQUENCE</scope>
    <source>
        <strain evidence="11">DSM 43935</strain>
    </source>
</reference>
<gene>
    <name evidence="11" type="ORF">LX83_001504</name>
</gene>
<dbReference type="InterPro" id="IPR004638">
    <property type="entry name" value="EmrB-like"/>
</dbReference>
<dbReference type="AlphaFoldDB" id="A0AAE3GC37"/>
<dbReference type="GO" id="GO:0022857">
    <property type="term" value="F:transmembrane transporter activity"/>
    <property type="evidence" value="ECO:0007669"/>
    <property type="project" value="InterPro"/>
</dbReference>
<name>A0AAE3GC37_9PSEU</name>
<comment type="similarity">
    <text evidence="2">Belongs to the major facilitator superfamily. TCR/Tet family.</text>
</comment>
<dbReference type="PROSITE" id="PS50850">
    <property type="entry name" value="MFS"/>
    <property type="match status" value="1"/>
</dbReference>
<dbReference type="PANTHER" id="PTHR23501:SF197">
    <property type="entry name" value="COMD"/>
    <property type="match status" value="1"/>
</dbReference>
<feature type="transmembrane region" description="Helical" evidence="9">
    <location>
        <begin position="332"/>
        <end position="350"/>
    </location>
</feature>
<dbReference type="NCBIfam" id="TIGR00711">
    <property type="entry name" value="efflux_EmrB"/>
    <property type="match status" value="1"/>
</dbReference>
<evidence type="ECO:0000256" key="1">
    <source>
        <dbReference type="ARBA" id="ARBA00004651"/>
    </source>
</evidence>
<dbReference type="InterPro" id="IPR011701">
    <property type="entry name" value="MFS"/>
</dbReference>
<evidence type="ECO:0000256" key="6">
    <source>
        <dbReference type="ARBA" id="ARBA00022989"/>
    </source>
</evidence>
<feature type="transmembrane region" description="Helical" evidence="9">
    <location>
        <begin position="130"/>
        <end position="151"/>
    </location>
</feature>
<dbReference type="FunFam" id="1.20.1720.10:FF:000004">
    <property type="entry name" value="EmrB/QacA family drug resistance transporter"/>
    <property type="match status" value="1"/>
</dbReference>
<feature type="transmembrane region" description="Helical" evidence="9">
    <location>
        <begin position="430"/>
        <end position="451"/>
    </location>
</feature>
<feature type="transmembrane region" description="Helical" evidence="9">
    <location>
        <begin position="229"/>
        <end position="246"/>
    </location>
</feature>
<keyword evidence="5 9" id="KW-0812">Transmembrane</keyword>
<keyword evidence="3" id="KW-0813">Transport</keyword>
<evidence type="ECO:0000256" key="8">
    <source>
        <dbReference type="SAM" id="MobiDB-lite"/>
    </source>
</evidence>
<dbReference type="Proteomes" id="UP001206128">
    <property type="component" value="Unassembled WGS sequence"/>
</dbReference>
<feature type="transmembrane region" description="Helical" evidence="9">
    <location>
        <begin position="103"/>
        <end position="124"/>
    </location>
</feature>
<evidence type="ECO:0000256" key="7">
    <source>
        <dbReference type="ARBA" id="ARBA00023136"/>
    </source>
</evidence>
<feature type="transmembrane region" description="Helical" evidence="9">
    <location>
        <begin position="252"/>
        <end position="276"/>
    </location>
</feature>
<evidence type="ECO:0000256" key="2">
    <source>
        <dbReference type="ARBA" id="ARBA00007520"/>
    </source>
</evidence>
<feature type="transmembrane region" description="Helical" evidence="9">
    <location>
        <begin position="34"/>
        <end position="59"/>
    </location>
</feature>
<dbReference type="SUPFAM" id="SSF103473">
    <property type="entry name" value="MFS general substrate transporter"/>
    <property type="match status" value="1"/>
</dbReference>
<feature type="transmembrane region" description="Helical" evidence="9">
    <location>
        <begin position="387"/>
        <end position="410"/>
    </location>
</feature>
<dbReference type="RefSeq" id="WP_253768532.1">
    <property type="nucleotide sequence ID" value="NZ_JAMTCK010000003.1"/>
</dbReference>
<keyword evidence="4" id="KW-1003">Cell membrane</keyword>
<dbReference type="CDD" id="cd17502">
    <property type="entry name" value="MFS_Azr1_MDR_like"/>
    <property type="match status" value="1"/>
</dbReference>
<dbReference type="InterPro" id="IPR036259">
    <property type="entry name" value="MFS_trans_sf"/>
</dbReference>
<dbReference type="Pfam" id="PF07690">
    <property type="entry name" value="MFS_1"/>
    <property type="match status" value="1"/>
</dbReference>
<feature type="transmembrane region" description="Helical" evidence="9">
    <location>
        <begin position="163"/>
        <end position="184"/>
    </location>
</feature>
<keyword evidence="7 9" id="KW-0472">Membrane</keyword>
<feature type="region of interest" description="Disordered" evidence="8">
    <location>
        <begin position="1"/>
        <end position="27"/>
    </location>
</feature>
<dbReference type="EMBL" id="JAMTCK010000003">
    <property type="protein sequence ID" value="MCP2164664.1"/>
    <property type="molecule type" value="Genomic_DNA"/>
</dbReference>
<sequence length="567" mass="59827">MSEAVITTDREPEPDRTGQPGAVSGDGSLSHRQILTVLSGLLLGMFLAALDQTIVASAMKTIADQLHGQTLQAWATTAYLITSTIATPLYGKLSDIYGRKPMYLTAISLFLLGSLLCGIANSMYELAAFRAVQGLGAGGLMSLALAIIADITSPRERSRYQGYFMAVFGVSSVAGPVVGGFFAGLDTFVGVTGWRWVFLVNVPIGLIALVVVSRVLNVPHTKVKHRVDYWGAIALAVGLVPLLIVAEQGREWGWASGASLAMYAIGVVGLVAFVWVESRMGNEALLPLRLFRRPVFSLSNLLNFIMGIGMFGGMMSLPLYLQIVKGSTPTEAGLQSLPLTAGILLSSMVSGTLTSRTGRYKIFPIIGIGVMVAALFMFGQIGTDTPMLSVMGIMLLLGIGLGLCMQSLVLAVQNDVPPRDMGVATSSVTFFRQIGGTAGTAVFLSILFGVVGERINNAFQSAATDPAFLAAMANPANQQAVAGMQGGGMDLNDTSFIEKLDPALARPFLDGFSSAIDTVFLVGGAVMLVAFALIWFLKEVPLSNKSGLQRQAGDGDADEQPVVVAMH</sequence>
<feature type="transmembrane region" description="Helical" evidence="9">
    <location>
        <begin position="71"/>
        <end position="91"/>
    </location>
</feature>
<dbReference type="GO" id="GO:0005886">
    <property type="term" value="C:plasma membrane"/>
    <property type="evidence" value="ECO:0007669"/>
    <property type="project" value="UniProtKB-SubCell"/>
</dbReference>
<comment type="caution">
    <text evidence="11">The sequence shown here is derived from an EMBL/GenBank/DDBJ whole genome shotgun (WGS) entry which is preliminary data.</text>
</comment>
<feature type="transmembrane region" description="Helical" evidence="9">
    <location>
        <begin position="297"/>
        <end position="320"/>
    </location>
</feature>
<evidence type="ECO:0000313" key="11">
    <source>
        <dbReference type="EMBL" id="MCP2164664.1"/>
    </source>
</evidence>
<protein>
    <submittedName>
        <fullName evidence="11">Drug resistance transporter, EmrB/QacA subfamily</fullName>
    </submittedName>
</protein>
<evidence type="ECO:0000256" key="9">
    <source>
        <dbReference type="SAM" id="Phobius"/>
    </source>
</evidence>
<dbReference type="Gene3D" id="1.20.1250.20">
    <property type="entry name" value="MFS general substrate transporter like domains"/>
    <property type="match status" value="1"/>
</dbReference>
<feature type="transmembrane region" description="Helical" evidence="9">
    <location>
        <begin position="518"/>
        <end position="537"/>
    </location>
</feature>
<keyword evidence="12" id="KW-1185">Reference proteome</keyword>
<evidence type="ECO:0000256" key="3">
    <source>
        <dbReference type="ARBA" id="ARBA00022448"/>
    </source>
</evidence>
<evidence type="ECO:0000259" key="10">
    <source>
        <dbReference type="PROSITE" id="PS50850"/>
    </source>
</evidence>